<dbReference type="InterPro" id="IPR041588">
    <property type="entry name" value="Integrase_H2C2"/>
</dbReference>
<feature type="compositionally biased region" description="Polar residues" evidence="7">
    <location>
        <begin position="269"/>
        <end position="281"/>
    </location>
</feature>
<evidence type="ECO:0000259" key="8">
    <source>
        <dbReference type="Pfam" id="PF17917"/>
    </source>
</evidence>
<dbReference type="PANTHER" id="PTHR37984">
    <property type="entry name" value="PROTEIN CBG26694"/>
    <property type="match status" value="1"/>
</dbReference>
<dbReference type="PANTHER" id="PTHR37984:SF5">
    <property type="entry name" value="PROTEIN NYNRIN-LIKE"/>
    <property type="match status" value="1"/>
</dbReference>
<evidence type="ECO:0000256" key="5">
    <source>
        <dbReference type="ARBA" id="ARBA00022801"/>
    </source>
</evidence>
<dbReference type="InterPro" id="IPR021109">
    <property type="entry name" value="Peptidase_aspartic_dom_sf"/>
</dbReference>
<proteinExistence type="predicted"/>
<evidence type="ECO:0000256" key="2">
    <source>
        <dbReference type="ARBA" id="ARBA00022695"/>
    </source>
</evidence>
<dbReference type="Gene3D" id="3.10.10.10">
    <property type="entry name" value="HIV Type 1 Reverse Transcriptase, subunit A, domain 1"/>
    <property type="match status" value="1"/>
</dbReference>
<feature type="compositionally biased region" description="Polar residues" evidence="7">
    <location>
        <begin position="196"/>
        <end position="205"/>
    </location>
</feature>
<dbReference type="Pfam" id="PF08284">
    <property type="entry name" value="RVP_2"/>
    <property type="match status" value="1"/>
</dbReference>
<dbReference type="CDD" id="cd09274">
    <property type="entry name" value="RNase_HI_RT_Ty3"/>
    <property type="match status" value="1"/>
</dbReference>
<dbReference type="Gene3D" id="2.40.70.10">
    <property type="entry name" value="Acid Proteases"/>
    <property type="match status" value="1"/>
</dbReference>
<keyword evidence="2" id="KW-0548">Nucleotidyltransferase</keyword>
<dbReference type="InterPro" id="IPR036397">
    <property type="entry name" value="RNaseH_sf"/>
</dbReference>
<feature type="domain" description="Reverse transcriptase RNase H-like" evidence="8">
    <location>
        <begin position="732"/>
        <end position="829"/>
    </location>
</feature>
<evidence type="ECO:0000256" key="1">
    <source>
        <dbReference type="ARBA" id="ARBA00022679"/>
    </source>
</evidence>
<feature type="compositionally biased region" description="Low complexity" evidence="7">
    <location>
        <begin position="175"/>
        <end position="189"/>
    </location>
</feature>
<dbReference type="AlphaFoldDB" id="A0A699GUV3"/>
<dbReference type="InterPro" id="IPR043502">
    <property type="entry name" value="DNA/RNA_pol_sf"/>
</dbReference>
<dbReference type="Pfam" id="PF17921">
    <property type="entry name" value="Integrase_H2C2"/>
    <property type="match status" value="1"/>
</dbReference>
<dbReference type="SUPFAM" id="SSF56672">
    <property type="entry name" value="DNA/RNA polymerases"/>
    <property type="match status" value="1"/>
</dbReference>
<keyword evidence="1" id="KW-0808">Transferase</keyword>
<sequence length="1080" mass="122206">MGSYKGDLYKLLLVQILAAFAIIVSFDSSYKRAGSSPSWVILFGDIPAVIPFISMVAPETSTTTTPIISSATHVVGATLVASPTRLCGLVPYSDFDLDSSDEMDSLEHITPLPATSPFLLTLVRPEEAVPFGRPYRTRPNRPCRLLTARKRVAPLPARRLAQRCVSPRSLDHHSSSSSPSLGSAPVHSSRFVASDQAHSGPSTRVVSPRLDYPSVRAPRRSEAFRHWCAALLSTFYPPTMSESSSGDSSERPRHSSLLSTGPFRKRYRSLTNSIPSSTPITRSLAPTRADLLPPRKRFKDSYSPEISMEEDTEINTTDDREEFEASAGDTIVLGIDSRLVSRVDEEIVKPVGGDSSSSPSTKDGTVRSVEDIPVDLDGAIRDFYHHMSEVHVDRIVGIETAERRLEVDQMLASGARDSMDESIRSLRSENLKVHALLCIESDRVDSICLHMSRSQKEFRQIHDDRDDLWRSLRRIVSKSRTKTVGTKQEFLMQEAKLCPRRRSFVSNTFSTLLDVTPSALDVSYAVELADGQTLETNTVLRGCTLRLLGHLFNIDLMPIDLGSFDVIIGMDWLVKNHAVIVCDEKIVRIPYGNKILIVQGDKFDKARATYRLAPSEIQELYTQLQELSDKGFIRPSSSPWGAPVLFVKKKDRSLWTCIDYRELNMLTIGLRSGYHQLRVRDKDIPKTVFRTRYGHYEFQVMPFGLRNAPAVFMDLMNRKPYSASILALPEGSENFMVYRDASHKGLGAVLMQREKVIAYASCQLKIYEKNYTTHDLELGAVVFALKMWRHYLYGTRCVVFTDHKSLQHILDQKELNMRQRRWLELLSDYDYKIRYHLGKGNVVADALSRKVRPKPLQVRALVLTIGLNLPVQILKAQIEARKEENYGVEDLCGMIKKLESRANGTLCLRNRSWVPCLGDLRTLIMHESHKSKYSINPRSDKMYQDLKKLYWWPNMKADIATYVSKCMTCAKVKAEYMKLSEKENNSMEKLTRQYLKKVFSKHGDGRKGCDRHLPPIDVSYNNSYHTSIKAAPFEALYGSKCRSPVCWAEVGDVQLTGPKIIRETTEKIIPIKHHLQASRD</sequence>
<dbReference type="InterPro" id="IPR041373">
    <property type="entry name" value="RT_RNaseH"/>
</dbReference>
<evidence type="ECO:0000313" key="10">
    <source>
        <dbReference type="EMBL" id="GEW56224.1"/>
    </source>
</evidence>
<dbReference type="Pfam" id="PF17917">
    <property type="entry name" value="RT_RNaseH"/>
    <property type="match status" value="1"/>
</dbReference>
<dbReference type="CDD" id="cd01647">
    <property type="entry name" value="RT_LTR"/>
    <property type="match status" value="1"/>
</dbReference>
<dbReference type="GO" id="GO:0003676">
    <property type="term" value="F:nucleic acid binding"/>
    <property type="evidence" value="ECO:0007669"/>
    <property type="project" value="InterPro"/>
</dbReference>
<dbReference type="GO" id="GO:0004519">
    <property type="term" value="F:endonuclease activity"/>
    <property type="evidence" value="ECO:0007669"/>
    <property type="project" value="UniProtKB-KW"/>
</dbReference>
<feature type="region of interest" description="Disordered" evidence="7">
    <location>
        <begin position="239"/>
        <end position="319"/>
    </location>
</feature>
<dbReference type="FunFam" id="3.10.10.10:FF:000002">
    <property type="entry name" value="Retrovirus-related Pol polyprotein from transposon 17.6-like protein"/>
    <property type="match status" value="1"/>
</dbReference>
<gene>
    <name evidence="10" type="ORF">Tci_228200</name>
</gene>
<keyword evidence="6 10" id="KW-0695">RNA-directed DNA polymerase</keyword>
<evidence type="ECO:0000256" key="7">
    <source>
        <dbReference type="SAM" id="MobiDB-lite"/>
    </source>
</evidence>
<dbReference type="Gene3D" id="1.10.340.70">
    <property type="match status" value="1"/>
</dbReference>
<dbReference type="Gene3D" id="3.10.20.370">
    <property type="match status" value="1"/>
</dbReference>
<protein>
    <submittedName>
        <fullName evidence="10">Putative reverse transcriptase domain-containing protein</fullName>
    </submittedName>
</protein>
<reference evidence="10" key="1">
    <citation type="journal article" date="2019" name="Sci. Rep.">
        <title>Draft genome of Tanacetum cinerariifolium, the natural source of mosquito coil.</title>
        <authorList>
            <person name="Yamashiro T."/>
            <person name="Shiraishi A."/>
            <person name="Satake H."/>
            <person name="Nakayama K."/>
        </authorList>
    </citation>
    <scope>NUCLEOTIDE SEQUENCE</scope>
</reference>
<evidence type="ECO:0000256" key="3">
    <source>
        <dbReference type="ARBA" id="ARBA00022722"/>
    </source>
</evidence>
<name>A0A699GUV3_TANCI</name>
<evidence type="ECO:0000259" key="9">
    <source>
        <dbReference type="Pfam" id="PF17921"/>
    </source>
</evidence>
<dbReference type="CDD" id="cd00303">
    <property type="entry name" value="retropepsin_like"/>
    <property type="match status" value="1"/>
</dbReference>
<feature type="region of interest" description="Disordered" evidence="7">
    <location>
        <begin position="164"/>
        <end position="208"/>
    </location>
</feature>
<evidence type="ECO:0000256" key="6">
    <source>
        <dbReference type="ARBA" id="ARBA00022918"/>
    </source>
</evidence>
<accession>A0A699GUV3</accession>
<dbReference type="FunFam" id="3.10.20.370:FF:000001">
    <property type="entry name" value="Retrovirus-related Pol polyprotein from transposon 17.6-like protein"/>
    <property type="match status" value="1"/>
</dbReference>
<keyword evidence="3" id="KW-0540">Nuclease</keyword>
<dbReference type="GO" id="GO:0003964">
    <property type="term" value="F:RNA-directed DNA polymerase activity"/>
    <property type="evidence" value="ECO:0007669"/>
    <property type="project" value="UniProtKB-KW"/>
</dbReference>
<keyword evidence="4" id="KW-0255">Endonuclease</keyword>
<evidence type="ECO:0000256" key="4">
    <source>
        <dbReference type="ARBA" id="ARBA00022759"/>
    </source>
</evidence>
<dbReference type="EMBL" id="BKCJ010063683">
    <property type="protein sequence ID" value="GEW56224.1"/>
    <property type="molecule type" value="Genomic_DNA"/>
</dbReference>
<feature type="domain" description="Integrase zinc-binding" evidence="9">
    <location>
        <begin position="919"/>
        <end position="974"/>
    </location>
</feature>
<organism evidence="10">
    <name type="scientific">Tanacetum cinerariifolium</name>
    <name type="common">Dalmatian daisy</name>
    <name type="synonym">Chrysanthemum cinerariifolium</name>
    <dbReference type="NCBI Taxonomy" id="118510"/>
    <lineage>
        <taxon>Eukaryota</taxon>
        <taxon>Viridiplantae</taxon>
        <taxon>Streptophyta</taxon>
        <taxon>Embryophyta</taxon>
        <taxon>Tracheophyta</taxon>
        <taxon>Spermatophyta</taxon>
        <taxon>Magnoliopsida</taxon>
        <taxon>eudicotyledons</taxon>
        <taxon>Gunneridae</taxon>
        <taxon>Pentapetalae</taxon>
        <taxon>asterids</taxon>
        <taxon>campanulids</taxon>
        <taxon>Asterales</taxon>
        <taxon>Asteraceae</taxon>
        <taxon>Asteroideae</taxon>
        <taxon>Anthemideae</taxon>
        <taxon>Anthemidinae</taxon>
        <taxon>Tanacetum</taxon>
    </lineage>
</organism>
<dbReference type="Gene3D" id="3.30.420.10">
    <property type="entry name" value="Ribonuclease H-like superfamily/Ribonuclease H"/>
    <property type="match status" value="1"/>
</dbReference>
<dbReference type="InterPro" id="IPR050951">
    <property type="entry name" value="Retrovirus_Pol_polyprotein"/>
</dbReference>
<keyword evidence="5" id="KW-0378">Hydrolase</keyword>
<dbReference type="GO" id="GO:0016787">
    <property type="term" value="F:hydrolase activity"/>
    <property type="evidence" value="ECO:0007669"/>
    <property type="project" value="UniProtKB-KW"/>
</dbReference>
<comment type="caution">
    <text evidence="10">The sequence shown here is derived from an EMBL/GenBank/DDBJ whole genome shotgun (WGS) entry which is preliminary data.</text>
</comment>